<keyword evidence="1" id="KW-1133">Transmembrane helix</keyword>
<evidence type="ECO:0000256" key="1">
    <source>
        <dbReference type="SAM" id="Phobius"/>
    </source>
</evidence>
<protein>
    <submittedName>
        <fullName evidence="3">SHOCT domain-containing protein</fullName>
    </submittedName>
</protein>
<dbReference type="RefSeq" id="WP_121902820.1">
    <property type="nucleotide sequence ID" value="NZ_REFW01000008.1"/>
</dbReference>
<evidence type="ECO:0000313" key="3">
    <source>
        <dbReference type="EMBL" id="RMB57078.1"/>
    </source>
</evidence>
<proteinExistence type="predicted"/>
<reference evidence="3 4" key="1">
    <citation type="submission" date="2018-10" db="EMBL/GenBank/DDBJ databases">
        <title>Tessaracoccus antarcticuss sp. nov., isolated from sediment.</title>
        <authorList>
            <person name="Zhou L.Y."/>
            <person name="Du Z.J."/>
        </authorList>
    </citation>
    <scope>NUCLEOTIDE SEQUENCE [LARGE SCALE GENOMIC DNA]</scope>
    <source>
        <strain evidence="3 4">JDX10</strain>
    </source>
</reference>
<dbReference type="Proteomes" id="UP000275256">
    <property type="component" value="Unassembled WGS sequence"/>
</dbReference>
<name>A0A3M0FX80_9ACTN</name>
<evidence type="ECO:0000259" key="2">
    <source>
        <dbReference type="Pfam" id="PF09851"/>
    </source>
</evidence>
<evidence type="ECO:0000313" key="4">
    <source>
        <dbReference type="Proteomes" id="UP000275256"/>
    </source>
</evidence>
<organism evidence="3 4">
    <name type="scientific">Tessaracoccus antarcticus</name>
    <dbReference type="NCBI Taxonomy" id="2479848"/>
    <lineage>
        <taxon>Bacteria</taxon>
        <taxon>Bacillati</taxon>
        <taxon>Actinomycetota</taxon>
        <taxon>Actinomycetes</taxon>
        <taxon>Propionibacteriales</taxon>
        <taxon>Propionibacteriaceae</taxon>
        <taxon>Tessaracoccus</taxon>
    </lineage>
</organism>
<keyword evidence="1" id="KW-0812">Transmembrane</keyword>
<feature type="transmembrane region" description="Helical" evidence="1">
    <location>
        <begin position="12"/>
        <end position="37"/>
    </location>
</feature>
<accession>A0A3M0FX80</accession>
<gene>
    <name evidence="3" type="ORF">EAX62_16205</name>
</gene>
<feature type="domain" description="SHOCT" evidence="2">
    <location>
        <begin position="55"/>
        <end position="80"/>
    </location>
</feature>
<sequence length="84" mass="9182">MFGGYGMGGGMGWGWLFLVILVVGVVVLVVLLVMVVVRGASGGRAEPRSTGPSRAREILDERYARGEIDTAEYQDRLQQLGERR</sequence>
<keyword evidence="1" id="KW-0472">Membrane</keyword>
<comment type="caution">
    <text evidence="3">The sequence shown here is derived from an EMBL/GenBank/DDBJ whole genome shotgun (WGS) entry which is preliminary data.</text>
</comment>
<keyword evidence="4" id="KW-1185">Reference proteome</keyword>
<dbReference type="InterPro" id="IPR018649">
    <property type="entry name" value="SHOCT"/>
</dbReference>
<dbReference type="AlphaFoldDB" id="A0A3M0FX80"/>
<dbReference type="EMBL" id="REFW01000008">
    <property type="protein sequence ID" value="RMB57078.1"/>
    <property type="molecule type" value="Genomic_DNA"/>
</dbReference>
<dbReference type="Pfam" id="PF09851">
    <property type="entry name" value="SHOCT"/>
    <property type="match status" value="1"/>
</dbReference>
<dbReference type="OrthoDB" id="3748887at2"/>